<keyword evidence="1" id="KW-0808">Transferase</keyword>
<dbReference type="AlphaFoldDB" id="A7VPX0"/>
<dbReference type="Proteomes" id="UP000220611">
    <property type="component" value="Unassembled WGS sequence"/>
</dbReference>
<dbReference type="FunFam" id="3.30.1180.20:FF:000001">
    <property type="entry name" value="Dihydroxyacetone kinase 1"/>
    <property type="match status" value="1"/>
</dbReference>
<dbReference type="InterPro" id="IPR004006">
    <property type="entry name" value="DhaK_dom"/>
</dbReference>
<keyword evidence="3 7" id="KW-0418">Kinase</keyword>
<proteinExistence type="predicted"/>
<evidence type="ECO:0000259" key="5">
    <source>
        <dbReference type="PROSITE" id="PS51481"/>
    </source>
</evidence>
<evidence type="ECO:0000256" key="2">
    <source>
        <dbReference type="ARBA" id="ARBA00022741"/>
    </source>
</evidence>
<dbReference type="GO" id="GO:0019563">
    <property type="term" value="P:glycerol catabolic process"/>
    <property type="evidence" value="ECO:0007669"/>
    <property type="project" value="TreeGrafter"/>
</dbReference>
<feature type="domain" description="DhaK" evidence="5">
    <location>
        <begin position="7"/>
        <end position="329"/>
    </location>
</feature>
<dbReference type="Proteomes" id="UP000003490">
    <property type="component" value="Unassembled WGS sequence"/>
</dbReference>
<dbReference type="GO" id="GO:0004371">
    <property type="term" value="F:glycerone kinase activity"/>
    <property type="evidence" value="ECO:0007669"/>
    <property type="project" value="InterPro"/>
</dbReference>
<comment type="caution">
    <text evidence="6">The sequence shown here is derived from an EMBL/GenBank/DDBJ whole genome shotgun (WGS) entry which is preliminary data.</text>
</comment>
<reference evidence="6 8" key="1">
    <citation type="submission" date="2007-08" db="EMBL/GenBank/DDBJ databases">
        <title>Draft genome sequence of Clostridium leptum (DSM 753).</title>
        <authorList>
            <person name="Sudarsanam P."/>
            <person name="Ley R."/>
            <person name="Guruge J."/>
            <person name="Turnbaugh P.J."/>
            <person name="Mahowald M."/>
            <person name="Liep D."/>
            <person name="Gordon J."/>
        </authorList>
    </citation>
    <scope>NUCLEOTIDE SEQUENCE [LARGE SCALE GENOMIC DNA]</scope>
    <source>
        <strain evidence="6 8">DSM 753</strain>
    </source>
</reference>
<dbReference type="SUPFAM" id="SSF82549">
    <property type="entry name" value="DAK1/DegV-like"/>
    <property type="match status" value="1"/>
</dbReference>
<dbReference type="GO" id="GO:0005829">
    <property type="term" value="C:cytosol"/>
    <property type="evidence" value="ECO:0007669"/>
    <property type="project" value="TreeGrafter"/>
</dbReference>
<dbReference type="EMBL" id="ABCB02000014">
    <property type="protein sequence ID" value="EDO62475.1"/>
    <property type="molecule type" value="Genomic_DNA"/>
</dbReference>
<protein>
    <submittedName>
        <fullName evidence="6">DAK1 domain protein</fullName>
    </submittedName>
    <submittedName>
        <fullName evidence="7">Dihydroxyacetone kinase subunit DhaK</fullName>
    </submittedName>
</protein>
<accession>A7VPX0</accession>
<keyword evidence="9" id="KW-1185">Reference proteome</keyword>
<dbReference type="OrthoDB" id="9806345at2"/>
<evidence type="ECO:0000313" key="8">
    <source>
        <dbReference type="Proteomes" id="UP000003490"/>
    </source>
</evidence>
<dbReference type="Gene3D" id="3.30.1180.20">
    <property type="entry name" value="Dihydroxyacetone kinase, domain 2"/>
    <property type="match status" value="1"/>
</dbReference>
<evidence type="ECO:0000256" key="3">
    <source>
        <dbReference type="ARBA" id="ARBA00022777"/>
    </source>
</evidence>
<sequence>MQRLLNNAENYVDEMLEGIYFAYPNQVTSVGNDLRCYVSKNVKPGKVGIVTGGGSGHLPLFLGYVGEGMLDGCCIGGVFQSPSADQILQTTAYVNQGAGVLYLFGNYSGDVMNFDMAAEMAQMEDINVMQIAAGDDVASAAKENSEKRRGVAGIVFLYKIAGAAAEAMLPLEEVYRLTQKAAENTRSMGVALSSCIIPEIGKPTFHMEDGSMEIGMGIHGETGVRRGKLKAADEVTEELMDSILRDLPYQDCDEVAVLVNGLGSTPREELFIIYRKIVEILKTRHIKIVHNYIGEFATSMEMAGVSISLLRLDEELKKYLLMPCSTPFFVQK</sequence>
<dbReference type="PANTHER" id="PTHR28629">
    <property type="entry name" value="TRIOKINASE/FMN CYCLASE"/>
    <property type="match status" value="1"/>
</dbReference>
<evidence type="ECO:0000313" key="9">
    <source>
        <dbReference type="Proteomes" id="UP000220611"/>
    </source>
</evidence>
<reference evidence="6 8" key="2">
    <citation type="submission" date="2007-08" db="EMBL/GenBank/DDBJ databases">
        <authorList>
            <person name="Fulton L."/>
            <person name="Clifton S."/>
            <person name="Fulton B."/>
            <person name="Xu J."/>
            <person name="Minx P."/>
            <person name="Pepin K.H."/>
            <person name="Johnson M."/>
            <person name="Thiruvilangam P."/>
            <person name="Bhonagiri V."/>
            <person name="Nash W.E."/>
            <person name="Wang C."/>
            <person name="Mardis E.R."/>
            <person name="Wilson R.K."/>
        </authorList>
    </citation>
    <scope>NUCLEOTIDE SEQUENCE [LARGE SCALE GENOMIC DNA]</scope>
    <source>
        <strain evidence="6 8">DSM 753</strain>
    </source>
</reference>
<organism evidence="6 8">
    <name type="scientific">[Clostridium] leptum DSM 753</name>
    <dbReference type="NCBI Taxonomy" id="428125"/>
    <lineage>
        <taxon>Bacteria</taxon>
        <taxon>Bacillati</taxon>
        <taxon>Bacillota</taxon>
        <taxon>Clostridia</taxon>
        <taxon>Eubacteriales</taxon>
        <taxon>Oscillospiraceae</taxon>
        <taxon>Oscillospiraceae incertae sedis</taxon>
    </lineage>
</organism>
<gene>
    <name evidence="7" type="ORF">CH238_14325</name>
    <name evidence="6" type="ORF">CLOLEP_00597</name>
</gene>
<reference evidence="7 9" key="3">
    <citation type="submission" date="2017-07" db="EMBL/GenBank/DDBJ databases">
        <title>Prevalence of linear plasmids in Cutibacterium (Propionibacterium) acnes isolates obtained from prostatic tissue.</title>
        <authorList>
            <person name="Davidsson S."/>
            <person name="Carlsson J."/>
            <person name="Molling P."/>
            <person name="Andren O."/>
            <person name="Andersson S.-O."/>
            <person name="Brzuszkiewicz E."/>
            <person name="Poehlein A."/>
            <person name="Al-Zeer M."/>
            <person name="Brinkmann V."/>
            <person name="Scavenius C."/>
            <person name="Nazipi S."/>
            <person name="Soderquist B."/>
            <person name="Bruggemann H."/>
        </authorList>
    </citation>
    <scope>NUCLEOTIDE SEQUENCE [LARGE SCALE GENOMIC DNA]</scope>
    <source>
        <strain evidence="7 9">DSM 753</strain>
    </source>
</reference>
<evidence type="ECO:0000256" key="4">
    <source>
        <dbReference type="ARBA" id="ARBA00022840"/>
    </source>
</evidence>
<keyword evidence="2" id="KW-0547">Nucleotide-binding</keyword>
<dbReference type="GO" id="GO:0005524">
    <property type="term" value="F:ATP binding"/>
    <property type="evidence" value="ECO:0007669"/>
    <property type="project" value="UniProtKB-KW"/>
</dbReference>
<name>A7VPX0_9FIRM</name>
<dbReference type="PROSITE" id="PS51481">
    <property type="entry name" value="DHAK"/>
    <property type="match status" value="1"/>
</dbReference>
<evidence type="ECO:0000256" key="1">
    <source>
        <dbReference type="ARBA" id="ARBA00022679"/>
    </source>
</evidence>
<dbReference type="eggNOG" id="COG2376">
    <property type="taxonomic scope" value="Bacteria"/>
</dbReference>
<dbReference type="PANTHER" id="PTHR28629:SF4">
    <property type="entry name" value="TRIOKINASE_FMN CYCLASE"/>
    <property type="match status" value="1"/>
</dbReference>
<dbReference type="EMBL" id="NOXF01000019">
    <property type="protein sequence ID" value="PEQ23322.1"/>
    <property type="molecule type" value="Genomic_DNA"/>
</dbReference>
<dbReference type="FunFam" id="3.40.50.10440:FF:000001">
    <property type="entry name" value="Dihydroxyacetone kinase, DhaK subunit"/>
    <property type="match status" value="1"/>
</dbReference>
<dbReference type="HOGENOM" id="CLU_017054_0_0_9"/>
<evidence type="ECO:0000313" key="7">
    <source>
        <dbReference type="EMBL" id="PEQ23322.1"/>
    </source>
</evidence>
<evidence type="ECO:0000313" key="6">
    <source>
        <dbReference type="EMBL" id="EDO62475.1"/>
    </source>
</evidence>
<dbReference type="InterPro" id="IPR050861">
    <property type="entry name" value="Dihydroxyacetone_Kinase"/>
</dbReference>
<dbReference type="Pfam" id="PF02733">
    <property type="entry name" value="Dak1"/>
    <property type="match status" value="1"/>
</dbReference>
<dbReference type="Gene3D" id="3.40.50.10440">
    <property type="entry name" value="Dihydroxyacetone kinase, domain 1"/>
    <property type="match status" value="1"/>
</dbReference>
<keyword evidence="4" id="KW-0067">ATP-binding</keyword>